<keyword evidence="3" id="KW-1185">Reference proteome</keyword>
<dbReference type="RefSeq" id="WP_048081250.1">
    <property type="nucleotide sequence ID" value="NZ_JAPVER010000018.1"/>
</dbReference>
<dbReference type="Proteomes" id="UP001068021">
    <property type="component" value="Unassembled WGS sequence"/>
</dbReference>
<protein>
    <submittedName>
        <fullName evidence="1">Uncharacterized protein</fullName>
    </submittedName>
</protein>
<gene>
    <name evidence="2" type="ORF">O3H35_06190</name>
    <name evidence="1" type="ORF">O3H54_01085</name>
</gene>
<sequence>MNKASINIFSDNKTTGEVIGNTSYGYVEKEIYGNQSSNETVVIITGVHPRESGFHNATAAAVKDKSKNLSKKYILYRIHVTKNALNFDTGRMNGQLLANKFVVPDVIKIKPQIAVDIHEDLGESVGYRYNRFIYPISKDNETHNYLTSITKNMSFLEIYSPGGSSPSYVTKPIARKGIPAIVYETYKKDSYEKKYSDACQFIDILDKL</sequence>
<evidence type="ECO:0000313" key="1">
    <source>
        <dbReference type="EMBL" id="MCZ3364465.1"/>
    </source>
</evidence>
<reference evidence="1" key="1">
    <citation type="submission" date="2022-12" db="EMBL/GenBank/DDBJ databases">
        <title>Reclassification of two methanogenic archaea species isolated from the Kolyma lowland permafrost.</title>
        <authorList>
            <person name="Trubitsyn V.E."/>
            <person name="Rivkina E.M."/>
            <person name="Shcherbakova V.A."/>
        </authorList>
    </citation>
    <scope>NUCLEOTIDE SEQUENCE</scope>
    <source>
        <strain evidence="1">M2</strain>
        <strain evidence="2">MK4</strain>
    </source>
</reference>
<evidence type="ECO:0000313" key="3">
    <source>
        <dbReference type="Proteomes" id="UP001068021"/>
    </source>
</evidence>
<dbReference type="EMBL" id="JAPVER010000018">
    <property type="protein sequence ID" value="MCZ3364465.1"/>
    <property type="molecule type" value="Genomic_DNA"/>
</dbReference>
<dbReference type="Proteomes" id="UP001074446">
    <property type="component" value="Unassembled WGS sequence"/>
</dbReference>
<dbReference type="AlphaFoldDB" id="A0A9E5DK97"/>
<comment type="caution">
    <text evidence="1">The sequence shown here is derived from an EMBL/GenBank/DDBJ whole genome shotgun (WGS) entry which is preliminary data.</text>
</comment>
<evidence type="ECO:0000313" key="2">
    <source>
        <dbReference type="EMBL" id="MCZ3372217.1"/>
    </source>
</evidence>
<proteinExistence type="predicted"/>
<name>A0A9E5DK97_9EURY</name>
<organism evidence="1 3">
    <name type="scientific">Methanobacterium veterum</name>
    <dbReference type="NCBI Taxonomy" id="408577"/>
    <lineage>
        <taxon>Archaea</taxon>
        <taxon>Methanobacteriati</taxon>
        <taxon>Methanobacteriota</taxon>
        <taxon>Methanomada group</taxon>
        <taxon>Methanobacteria</taxon>
        <taxon>Methanobacteriales</taxon>
        <taxon>Methanobacteriaceae</taxon>
        <taxon>Methanobacterium</taxon>
    </lineage>
</organism>
<dbReference type="EMBL" id="JAPVES010000030">
    <property type="protein sequence ID" value="MCZ3372217.1"/>
    <property type="molecule type" value="Genomic_DNA"/>
</dbReference>
<accession>A0A9E5DK97</accession>